<sequence length="133" mass="14734">MERKKKKGEDPPNMLRKTWLGRGPELPLHQFHQHLCVGTALITGLLSGQKRAGANTQAVQVLSKCSARSVRPTCASQLRGTASSVSTSSKAKTAASRHSNQMKSIFQMKYSNEMLKNIFQIVFNFQIICIVNC</sequence>
<protein>
    <submittedName>
        <fullName evidence="1">Uncharacterized protein</fullName>
    </submittedName>
</protein>
<dbReference type="Proteomes" id="UP001482620">
    <property type="component" value="Unassembled WGS sequence"/>
</dbReference>
<proteinExistence type="predicted"/>
<reference evidence="1 2" key="1">
    <citation type="submission" date="2021-06" db="EMBL/GenBank/DDBJ databases">
        <authorList>
            <person name="Palmer J.M."/>
        </authorList>
    </citation>
    <scope>NUCLEOTIDE SEQUENCE [LARGE SCALE GENOMIC DNA]</scope>
    <source>
        <strain evidence="2">if_2019</strain>
        <tissue evidence="1">Muscle</tissue>
    </source>
</reference>
<keyword evidence="2" id="KW-1185">Reference proteome</keyword>
<comment type="caution">
    <text evidence="1">The sequence shown here is derived from an EMBL/GenBank/DDBJ whole genome shotgun (WGS) entry which is preliminary data.</text>
</comment>
<dbReference type="EMBL" id="JAHRIQ010070167">
    <property type="protein sequence ID" value="MEQ2243688.1"/>
    <property type="molecule type" value="Genomic_DNA"/>
</dbReference>
<organism evidence="1 2">
    <name type="scientific">Ilyodon furcidens</name>
    <name type="common">goldbreast splitfin</name>
    <dbReference type="NCBI Taxonomy" id="33524"/>
    <lineage>
        <taxon>Eukaryota</taxon>
        <taxon>Metazoa</taxon>
        <taxon>Chordata</taxon>
        <taxon>Craniata</taxon>
        <taxon>Vertebrata</taxon>
        <taxon>Euteleostomi</taxon>
        <taxon>Actinopterygii</taxon>
        <taxon>Neopterygii</taxon>
        <taxon>Teleostei</taxon>
        <taxon>Neoteleostei</taxon>
        <taxon>Acanthomorphata</taxon>
        <taxon>Ovalentaria</taxon>
        <taxon>Atherinomorphae</taxon>
        <taxon>Cyprinodontiformes</taxon>
        <taxon>Goodeidae</taxon>
        <taxon>Ilyodon</taxon>
    </lineage>
</organism>
<gene>
    <name evidence="1" type="ORF">ILYODFUR_009403</name>
</gene>
<accession>A0ABV0UHR3</accession>
<evidence type="ECO:0000313" key="1">
    <source>
        <dbReference type="EMBL" id="MEQ2243688.1"/>
    </source>
</evidence>
<evidence type="ECO:0000313" key="2">
    <source>
        <dbReference type="Proteomes" id="UP001482620"/>
    </source>
</evidence>
<name>A0ABV0UHR3_9TELE</name>